<dbReference type="AlphaFoldDB" id="A0A392UDG0"/>
<organism evidence="1 2">
    <name type="scientific">Trifolium medium</name>
    <dbReference type="NCBI Taxonomy" id="97028"/>
    <lineage>
        <taxon>Eukaryota</taxon>
        <taxon>Viridiplantae</taxon>
        <taxon>Streptophyta</taxon>
        <taxon>Embryophyta</taxon>
        <taxon>Tracheophyta</taxon>
        <taxon>Spermatophyta</taxon>
        <taxon>Magnoliopsida</taxon>
        <taxon>eudicotyledons</taxon>
        <taxon>Gunneridae</taxon>
        <taxon>Pentapetalae</taxon>
        <taxon>rosids</taxon>
        <taxon>fabids</taxon>
        <taxon>Fabales</taxon>
        <taxon>Fabaceae</taxon>
        <taxon>Papilionoideae</taxon>
        <taxon>50 kb inversion clade</taxon>
        <taxon>NPAAA clade</taxon>
        <taxon>Hologalegina</taxon>
        <taxon>IRL clade</taxon>
        <taxon>Trifolieae</taxon>
        <taxon>Trifolium</taxon>
    </lineage>
</organism>
<reference evidence="1 2" key="1">
    <citation type="journal article" date="2018" name="Front. Plant Sci.">
        <title>Red Clover (Trifolium pratense) and Zigzag Clover (T. medium) - A Picture of Genomic Similarities and Differences.</title>
        <authorList>
            <person name="Dluhosova J."/>
            <person name="Istvanek J."/>
            <person name="Nedelnik J."/>
            <person name="Repkova J."/>
        </authorList>
    </citation>
    <scope>NUCLEOTIDE SEQUENCE [LARGE SCALE GENOMIC DNA]</scope>
    <source>
        <strain evidence="2">cv. 10/8</strain>
        <tissue evidence="1">Leaf</tissue>
    </source>
</reference>
<comment type="caution">
    <text evidence="1">The sequence shown here is derived from an EMBL/GenBank/DDBJ whole genome shotgun (WGS) entry which is preliminary data.</text>
</comment>
<keyword evidence="2" id="KW-1185">Reference proteome</keyword>
<name>A0A392UDG0_9FABA</name>
<dbReference type="Proteomes" id="UP000265520">
    <property type="component" value="Unassembled WGS sequence"/>
</dbReference>
<accession>A0A392UDG0</accession>
<feature type="non-terminal residue" evidence="1">
    <location>
        <position position="1"/>
    </location>
</feature>
<evidence type="ECO:0000313" key="1">
    <source>
        <dbReference type="EMBL" id="MCI70460.1"/>
    </source>
</evidence>
<dbReference type="EMBL" id="LXQA010776460">
    <property type="protein sequence ID" value="MCI70460.1"/>
    <property type="molecule type" value="Genomic_DNA"/>
</dbReference>
<protein>
    <submittedName>
        <fullName evidence="1">Uncharacterized protein</fullName>
    </submittedName>
</protein>
<proteinExistence type="predicted"/>
<evidence type="ECO:0000313" key="2">
    <source>
        <dbReference type="Proteomes" id="UP000265520"/>
    </source>
</evidence>
<sequence>VKVDRDFFSLLYVSVVASTIPLNSITDSLSLCKFQFDDFDDFCSDPESTPSSSGGDNTS</sequence>